<feature type="domain" description="YutG/PgpA" evidence="3">
    <location>
        <begin position="28"/>
        <end position="166"/>
    </location>
</feature>
<dbReference type="AlphaFoldDB" id="A0A455VME8"/>
<keyword evidence="1" id="KW-0442">Lipid degradation</keyword>
<evidence type="ECO:0000313" key="4">
    <source>
        <dbReference type="EMBL" id="BBI92730.1"/>
    </source>
</evidence>
<organism evidence="4 5">
    <name type="scientific">Serratia symbiotica</name>
    <dbReference type="NCBI Taxonomy" id="138074"/>
    <lineage>
        <taxon>Bacteria</taxon>
        <taxon>Pseudomonadati</taxon>
        <taxon>Pseudomonadota</taxon>
        <taxon>Gammaproteobacteria</taxon>
        <taxon>Enterobacterales</taxon>
        <taxon>Yersiniaceae</taxon>
        <taxon>Serratia</taxon>
    </lineage>
</organism>
<evidence type="ECO:0000256" key="2">
    <source>
        <dbReference type="SAM" id="Phobius"/>
    </source>
</evidence>
<dbReference type="CDD" id="cd06971">
    <property type="entry name" value="PgpA"/>
    <property type="match status" value="1"/>
</dbReference>
<dbReference type="PIRSF" id="PIRSF006162">
    <property type="entry name" value="PgpA"/>
    <property type="match status" value="1"/>
</dbReference>
<dbReference type="Proteomes" id="UP000324392">
    <property type="component" value="Chromosome"/>
</dbReference>
<keyword evidence="1" id="KW-1003">Cell membrane</keyword>
<keyword evidence="1" id="KW-0378">Hydrolase</keyword>
<dbReference type="GO" id="GO:0008962">
    <property type="term" value="F:phosphatidylglycerophosphatase activity"/>
    <property type="evidence" value="ECO:0007669"/>
    <property type="project" value="UniProtKB-EC"/>
</dbReference>
<dbReference type="EC" id="3.1.3.27" evidence="1"/>
<sequence>MTISALGRVGFMDEAKRRLRMSNPLHLLATGFGSGLSSVMPGTIGSLAAIPFWLLLIQLPWQLYLLLLMFSICIGVYLCHQTAKDMRVHDHGSIVWDEFVGMWITLMALPVNNWQWVIAGLVIFRILDIGKPWPIRWFDRNVQGGMGIMIDDIVAGVLSAGIIYLIGHYQPM</sequence>
<evidence type="ECO:0000313" key="5">
    <source>
        <dbReference type="Proteomes" id="UP000324392"/>
    </source>
</evidence>
<comment type="pathway">
    <text evidence="1">Phospholipid metabolism; phosphatidylglycerol biosynthesis; phosphatidylglycerol from CDP-diacylglycerol: step 2/2.</text>
</comment>
<proteinExistence type="predicted"/>
<keyword evidence="1" id="KW-0443">Lipid metabolism</keyword>
<dbReference type="InterPro" id="IPR036681">
    <property type="entry name" value="PgpA-like_sf"/>
</dbReference>
<dbReference type="NCBIfam" id="NF008288">
    <property type="entry name" value="PRK11068.1"/>
    <property type="match status" value="1"/>
</dbReference>
<comment type="subcellular location">
    <subcellularLocation>
        <location evidence="1">Cell inner membrane</location>
        <topology evidence="1">Multi-pass membrane protein</topology>
    </subcellularLocation>
</comment>
<dbReference type="EMBL" id="AP019531">
    <property type="protein sequence ID" value="BBI92730.1"/>
    <property type="molecule type" value="Genomic_DNA"/>
</dbReference>
<keyword evidence="1" id="KW-0997">Cell inner membrane</keyword>
<dbReference type="GO" id="GO:0009395">
    <property type="term" value="P:phospholipid catabolic process"/>
    <property type="evidence" value="ECO:0007669"/>
    <property type="project" value="UniProtKB-KW"/>
</dbReference>
<keyword evidence="1" id="KW-0460">Magnesium</keyword>
<keyword evidence="1" id="KW-0595">Phospholipid degradation</keyword>
<comment type="function">
    <text evidence="1">Lipid phosphatase which dephosphorylates phosphatidylglycerophosphate (PGP) to phosphatidylglycerol (PG).</text>
</comment>
<feature type="transmembrane region" description="Helical" evidence="2">
    <location>
        <begin position="61"/>
        <end position="79"/>
    </location>
</feature>
<dbReference type="InterPro" id="IPR026037">
    <property type="entry name" value="PgpA"/>
</dbReference>
<name>A0A455VME8_9GAMM</name>
<accession>A0A455VME8</accession>
<feature type="transmembrane region" description="Helical" evidence="2">
    <location>
        <begin position="100"/>
        <end position="127"/>
    </location>
</feature>
<keyword evidence="1" id="KW-1208">Phospholipid metabolism</keyword>
<keyword evidence="2" id="KW-1133">Transmembrane helix</keyword>
<dbReference type="PANTHER" id="PTHR36305">
    <property type="entry name" value="PHOSPHATIDYLGLYCEROPHOSPHATASE A"/>
    <property type="match status" value="1"/>
</dbReference>
<dbReference type="GO" id="GO:0006655">
    <property type="term" value="P:phosphatidylglycerol biosynthetic process"/>
    <property type="evidence" value="ECO:0007669"/>
    <property type="project" value="UniProtKB-UniPathway"/>
</dbReference>
<keyword evidence="1" id="KW-0479">Metal-binding</keyword>
<dbReference type="UniPathway" id="UPA00084">
    <property type="reaction ID" value="UER00504"/>
</dbReference>
<keyword evidence="1 2" id="KW-0472">Membrane</keyword>
<dbReference type="PANTHER" id="PTHR36305:SF1">
    <property type="entry name" value="PHOSPHATIDYLGLYCEROPHOSPHATASE A"/>
    <property type="match status" value="1"/>
</dbReference>
<dbReference type="GO" id="GO:0005886">
    <property type="term" value="C:plasma membrane"/>
    <property type="evidence" value="ECO:0007669"/>
    <property type="project" value="UniProtKB-SubCell"/>
</dbReference>
<keyword evidence="1 2" id="KW-0812">Transmembrane</keyword>
<dbReference type="InterPro" id="IPR007686">
    <property type="entry name" value="YutG/PgpA"/>
</dbReference>
<dbReference type="SUPFAM" id="SSF101307">
    <property type="entry name" value="YutG-like"/>
    <property type="match status" value="1"/>
</dbReference>
<feature type="transmembrane region" description="Helical" evidence="2">
    <location>
        <begin position="25"/>
        <end position="55"/>
    </location>
</feature>
<protein>
    <recommendedName>
        <fullName evidence="1">Phosphatidylglycerophosphatase A</fullName>
        <ecNumber evidence="1">3.1.3.27</ecNumber>
    </recommendedName>
    <alternativeName>
        <fullName evidence="1">Phosphatidylglycerolphosphate phosphatase A</fullName>
    </alternativeName>
</protein>
<dbReference type="GO" id="GO:0046872">
    <property type="term" value="F:metal ion binding"/>
    <property type="evidence" value="ECO:0007669"/>
    <property type="project" value="UniProtKB-KW"/>
</dbReference>
<feature type="transmembrane region" description="Helical" evidence="2">
    <location>
        <begin position="147"/>
        <end position="167"/>
    </location>
</feature>
<reference evidence="4 5" key="1">
    <citation type="submission" date="2019-03" db="EMBL/GenBank/DDBJ databases">
        <title>The genome sequence of Candidatus Serratia symbiotica strain IS.</title>
        <authorList>
            <person name="Nikoh N."/>
            <person name="Koga R."/>
            <person name="Oshima K."/>
            <person name="Hattori M."/>
            <person name="Fukatsu T."/>
        </authorList>
    </citation>
    <scope>NUCLEOTIDE SEQUENCE [LARGE SCALE GENOMIC DNA]</scope>
    <source>
        <strain evidence="4 5">IS</strain>
    </source>
</reference>
<gene>
    <name evidence="4" type="primary">pgpA</name>
    <name evidence="4" type="ORF">SSYIS1_25950</name>
</gene>
<evidence type="ECO:0000259" key="3">
    <source>
        <dbReference type="Pfam" id="PF04608"/>
    </source>
</evidence>
<dbReference type="Pfam" id="PF04608">
    <property type="entry name" value="PgpA"/>
    <property type="match status" value="1"/>
</dbReference>
<comment type="cofactor">
    <cofactor evidence="1">
        <name>Mg(2+)</name>
        <dbReference type="ChEBI" id="CHEBI:18420"/>
    </cofactor>
</comment>
<evidence type="ECO:0000256" key="1">
    <source>
        <dbReference type="PIRNR" id="PIRNR006162"/>
    </source>
</evidence>
<comment type="catalytic activity">
    <reaction evidence="1">
        <text>a 1,2-diacyl-sn-glycero-3-phospho-(1'-sn-glycero-3'-phosphate) + H2O = a 1,2-diacyl-sn-glycero-3-phospho-(1'-sn-glycerol) + phosphate</text>
        <dbReference type="Rhea" id="RHEA:33751"/>
        <dbReference type="ChEBI" id="CHEBI:15377"/>
        <dbReference type="ChEBI" id="CHEBI:43474"/>
        <dbReference type="ChEBI" id="CHEBI:60110"/>
        <dbReference type="ChEBI" id="CHEBI:64716"/>
        <dbReference type="EC" id="3.1.3.27"/>
    </reaction>
</comment>